<feature type="domain" description="AMP-dependent synthetase/ligase" evidence="4">
    <location>
        <begin position="11"/>
        <end position="373"/>
    </location>
</feature>
<dbReference type="SUPFAM" id="SSF56801">
    <property type="entry name" value="Acetyl-CoA synthetase-like"/>
    <property type="match status" value="1"/>
</dbReference>
<comment type="caution">
    <text evidence="6">The sequence shown here is derived from an EMBL/GenBank/DDBJ whole genome shotgun (WGS) entry which is preliminary data.</text>
</comment>
<evidence type="ECO:0000256" key="2">
    <source>
        <dbReference type="ARBA" id="ARBA00022598"/>
    </source>
</evidence>
<feature type="transmembrane region" description="Helical" evidence="3">
    <location>
        <begin position="204"/>
        <end position="233"/>
    </location>
</feature>
<dbReference type="PANTHER" id="PTHR43767">
    <property type="entry name" value="LONG-CHAIN-FATTY-ACID--COA LIGASE"/>
    <property type="match status" value="1"/>
</dbReference>
<dbReference type="Gene3D" id="3.40.50.12780">
    <property type="entry name" value="N-terminal domain of ligase-like"/>
    <property type="match status" value="1"/>
</dbReference>
<dbReference type="Gene3D" id="3.30.300.30">
    <property type="match status" value="1"/>
</dbReference>
<keyword evidence="3" id="KW-0812">Transmembrane</keyword>
<evidence type="ECO:0000313" key="6">
    <source>
        <dbReference type="EMBL" id="KAA0256883.1"/>
    </source>
</evidence>
<dbReference type="NCBIfam" id="NF004837">
    <property type="entry name" value="PRK06187.1"/>
    <property type="match status" value="1"/>
</dbReference>
<evidence type="ECO:0000256" key="3">
    <source>
        <dbReference type="SAM" id="Phobius"/>
    </source>
</evidence>
<keyword evidence="2 6" id="KW-0436">Ligase</keyword>
<keyword evidence="3" id="KW-0472">Membrane</keyword>
<dbReference type="InterPro" id="IPR000873">
    <property type="entry name" value="AMP-dep_synth/lig_dom"/>
</dbReference>
<dbReference type="InterPro" id="IPR045851">
    <property type="entry name" value="AMP-bd_C_sf"/>
</dbReference>
<dbReference type="InterPro" id="IPR042099">
    <property type="entry name" value="ANL_N_sf"/>
</dbReference>
<sequence>MEFKNLADMLTKNAKRYKNKKYIFFEDQKYTFNQVNKITNKLANALLRLGLKKGDRVAILLDNSPEFIFSFFGITKCGAVAVPINNFLKEEEITYILNDCEVKFLISSENYKDFFPYLKSNTNSLEEILTYDFSSSYSVNLNELMANESDENLPCDYDMEELAVLIYTSGTTGNPKGAMLTHKNLLSNCHSTTQAFKVKKRDRFLLFLPMFHSYAFTTCVLLPTFLGCSIIILRSVLELRSKKFKNILLFKRPTFFLGVPQVYSALAKAKLPNWFIKFLYPVRIHASGGAPLPEEILNVFKERFKKPIIEGYGLSEASPVVSVNRLEWQKPYSVGLPLPGVEVKVVNDDEEELPVGEIGELIVKGPNIMKGYWNLPEATTQAIRNGWLFTGDMARLDEDGFIYIVDRKKDLIIVKGINVYPREIEELLYQYPGVEAAAVIGIPDEASGEVPVAYVMPADGAELKEKDIKNYLKEHLANYKLPRKIIFTKELPMTATGKVLKRKLKELVLKDYQNKKS</sequence>
<dbReference type="CDD" id="cd05936">
    <property type="entry name" value="FC-FACS_FadD_like"/>
    <property type="match status" value="1"/>
</dbReference>
<feature type="domain" description="AMP-binding enzyme C-terminal" evidence="5">
    <location>
        <begin position="423"/>
        <end position="498"/>
    </location>
</feature>
<dbReference type="InterPro" id="IPR025110">
    <property type="entry name" value="AMP-bd_C"/>
</dbReference>
<proteinExistence type="inferred from homology"/>
<dbReference type="EMBL" id="VFJB01000010">
    <property type="protein sequence ID" value="KAA0256883.1"/>
    <property type="molecule type" value="Genomic_DNA"/>
</dbReference>
<dbReference type="FunFam" id="3.30.300.30:FF:000008">
    <property type="entry name" value="2,3-dihydroxybenzoate-AMP ligase"/>
    <property type="match status" value="1"/>
</dbReference>
<dbReference type="RefSeq" id="WP_149267461.1">
    <property type="nucleotide sequence ID" value="NZ_VFJB01000010.1"/>
</dbReference>
<dbReference type="InterPro" id="IPR050237">
    <property type="entry name" value="ATP-dep_AMP-bd_enzyme"/>
</dbReference>
<protein>
    <submittedName>
        <fullName evidence="6">Fatty acid--CoA ligase</fullName>
    </submittedName>
</protein>
<dbReference type="GO" id="GO:0016878">
    <property type="term" value="F:acid-thiol ligase activity"/>
    <property type="evidence" value="ECO:0007669"/>
    <property type="project" value="UniProtKB-ARBA"/>
</dbReference>
<evidence type="ECO:0000256" key="1">
    <source>
        <dbReference type="ARBA" id="ARBA00006432"/>
    </source>
</evidence>
<reference evidence="6 7" key="1">
    <citation type="submission" date="2019-06" db="EMBL/GenBank/DDBJ databases">
        <title>Genomic insights into carbon and energy metabolism of Deferribacter autotrophicus revealed new metabolic traits in the phylum Deferribacteres.</title>
        <authorList>
            <person name="Slobodkin A.I."/>
            <person name="Slobodkina G.B."/>
            <person name="Allioux M."/>
            <person name="Alain K."/>
            <person name="Jebbar M."/>
            <person name="Shadrin V."/>
            <person name="Kublanov I.V."/>
            <person name="Toshchakov S.V."/>
            <person name="Bonch-Osmolovskaya E.A."/>
        </authorList>
    </citation>
    <scope>NUCLEOTIDE SEQUENCE [LARGE SCALE GENOMIC DNA]</scope>
    <source>
        <strain evidence="6 7">SL50</strain>
    </source>
</reference>
<dbReference type="InterPro" id="IPR020845">
    <property type="entry name" value="AMP-binding_CS"/>
</dbReference>
<dbReference type="PANTHER" id="PTHR43767:SF1">
    <property type="entry name" value="NONRIBOSOMAL PEPTIDE SYNTHASE PES1 (EUROFUNG)-RELATED"/>
    <property type="match status" value="1"/>
</dbReference>
<dbReference type="AlphaFoldDB" id="A0A5A8EZG5"/>
<dbReference type="PROSITE" id="PS00455">
    <property type="entry name" value="AMP_BINDING"/>
    <property type="match status" value="1"/>
</dbReference>
<dbReference type="Proteomes" id="UP000322876">
    <property type="component" value="Unassembled WGS sequence"/>
</dbReference>
<evidence type="ECO:0000313" key="7">
    <source>
        <dbReference type="Proteomes" id="UP000322876"/>
    </source>
</evidence>
<accession>A0A5A8EZG5</accession>
<dbReference type="Pfam" id="PF00501">
    <property type="entry name" value="AMP-binding"/>
    <property type="match status" value="1"/>
</dbReference>
<organism evidence="6 7">
    <name type="scientific">Deferribacter autotrophicus</name>
    <dbReference type="NCBI Taxonomy" id="500465"/>
    <lineage>
        <taxon>Bacteria</taxon>
        <taxon>Pseudomonadati</taxon>
        <taxon>Deferribacterota</taxon>
        <taxon>Deferribacteres</taxon>
        <taxon>Deferribacterales</taxon>
        <taxon>Deferribacteraceae</taxon>
        <taxon>Deferribacter</taxon>
    </lineage>
</organism>
<keyword evidence="7" id="KW-1185">Reference proteome</keyword>
<evidence type="ECO:0000259" key="4">
    <source>
        <dbReference type="Pfam" id="PF00501"/>
    </source>
</evidence>
<comment type="similarity">
    <text evidence="1">Belongs to the ATP-dependent AMP-binding enzyme family.</text>
</comment>
<name>A0A5A8EZG5_9BACT</name>
<keyword evidence="3" id="KW-1133">Transmembrane helix</keyword>
<evidence type="ECO:0000259" key="5">
    <source>
        <dbReference type="Pfam" id="PF13193"/>
    </source>
</evidence>
<gene>
    <name evidence="6" type="ORF">FHQ18_12215</name>
</gene>
<dbReference type="OrthoDB" id="9778383at2"/>
<dbReference type="Pfam" id="PF13193">
    <property type="entry name" value="AMP-binding_C"/>
    <property type="match status" value="1"/>
</dbReference>